<dbReference type="EMBL" id="MARB01000001">
    <property type="protein sequence ID" value="ODJ89518.1"/>
    <property type="molecule type" value="Genomic_DNA"/>
</dbReference>
<organism evidence="2 3">
    <name type="scientific">Candidatus Thiodiazotropha endolucinida</name>
    <dbReference type="NCBI Taxonomy" id="1655433"/>
    <lineage>
        <taxon>Bacteria</taxon>
        <taxon>Pseudomonadati</taxon>
        <taxon>Pseudomonadota</taxon>
        <taxon>Gammaproteobacteria</taxon>
        <taxon>Chromatiales</taxon>
        <taxon>Sedimenticolaceae</taxon>
        <taxon>Candidatus Thiodiazotropha</taxon>
    </lineage>
</organism>
<dbReference type="AlphaFoldDB" id="A0A7Z1AHE5"/>
<dbReference type="Proteomes" id="UP000094769">
    <property type="component" value="Unassembled WGS sequence"/>
</dbReference>
<keyword evidence="3" id="KW-1185">Reference proteome</keyword>
<evidence type="ECO:0000256" key="1">
    <source>
        <dbReference type="SAM" id="MobiDB-lite"/>
    </source>
</evidence>
<evidence type="ECO:0000313" key="2">
    <source>
        <dbReference type="EMBL" id="ODJ89518.1"/>
    </source>
</evidence>
<reference evidence="2 3" key="1">
    <citation type="submission" date="2016-06" db="EMBL/GenBank/DDBJ databases">
        <title>Genome sequence of endosymbiont of Candidatus Endolucinida thiodiazotropha.</title>
        <authorList>
            <person name="Poehlein A."/>
            <person name="Koenig S."/>
            <person name="Heiden S.E."/>
            <person name="Thuermer A."/>
            <person name="Voget S."/>
            <person name="Daniel R."/>
            <person name="Markert S."/>
            <person name="Gros O."/>
            <person name="Schweder T."/>
        </authorList>
    </citation>
    <scope>NUCLEOTIDE SEQUENCE [LARGE SCALE GENOMIC DNA]</scope>
    <source>
        <strain evidence="2 3">COS</strain>
    </source>
</reference>
<dbReference type="OrthoDB" id="6025219at2"/>
<sequence length="105" mass="12192">MKSNIDKRIGMGPIPSEPKYYLKKEQVNGLAVLRKFGWRIVCIRRPSVFDTTTILLNKHTNKLGVLGSDGILRLTNNIKIRDNSKKKRTTDRKQTQPLQFRKTLR</sequence>
<dbReference type="RefSeq" id="WP_154722952.1">
    <property type="nucleotide sequence ID" value="NZ_MARB01000001.1"/>
</dbReference>
<evidence type="ECO:0000313" key="3">
    <source>
        <dbReference type="Proteomes" id="UP000094769"/>
    </source>
</evidence>
<protein>
    <submittedName>
        <fullName evidence="2">Uncharacterized protein</fullName>
    </submittedName>
</protein>
<gene>
    <name evidence="2" type="ORF">CODIS_00770</name>
</gene>
<accession>A0A7Z1AHE5</accession>
<comment type="caution">
    <text evidence="2">The sequence shown here is derived from an EMBL/GenBank/DDBJ whole genome shotgun (WGS) entry which is preliminary data.</text>
</comment>
<name>A0A7Z1AHE5_9GAMM</name>
<feature type="region of interest" description="Disordered" evidence="1">
    <location>
        <begin position="82"/>
        <end position="105"/>
    </location>
</feature>
<proteinExistence type="predicted"/>